<dbReference type="Proteomes" id="UP000318878">
    <property type="component" value="Unassembled WGS sequence"/>
</dbReference>
<feature type="domain" description="SD-repeat containing protein B" evidence="4">
    <location>
        <begin position="1076"/>
        <end position="1165"/>
    </location>
</feature>
<comment type="subcellular location">
    <subcellularLocation>
        <location evidence="1">Secreted</location>
    </subcellularLocation>
</comment>
<dbReference type="SUPFAM" id="SSF69318">
    <property type="entry name" value="Integrin alpha N-terminal domain"/>
    <property type="match status" value="1"/>
</dbReference>
<feature type="domain" description="SD-repeat containing protein B" evidence="4">
    <location>
        <begin position="961"/>
        <end position="1038"/>
    </location>
</feature>
<reference evidence="5 6" key="1">
    <citation type="submission" date="2019-02" db="EMBL/GenBank/DDBJ databases">
        <title>Deep-cultivation of Planctomycetes and their phenomic and genomic characterization uncovers novel biology.</title>
        <authorList>
            <person name="Wiegand S."/>
            <person name="Jogler M."/>
            <person name="Boedeker C."/>
            <person name="Pinto D."/>
            <person name="Vollmers J."/>
            <person name="Rivas-Marin E."/>
            <person name="Kohn T."/>
            <person name="Peeters S.H."/>
            <person name="Heuer A."/>
            <person name="Rast P."/>
            <person name="Oberbeckmann S."/>
            <person name="Bunk B."/>
            <person name="Jeske O."/>
            <person name="Meyerdierks A."/>
            <person name="Storesund J.E."/>
            <person name="Kallscheuer N."/>
            <person name="Luecker S."/>
            <person name="Lage O.M."/>
            <person name="Pohl T."/>
            <person name="Merkel B.J."/>
            <person name="Hornburger P."/>
            <person name="Mueller R.-W."/>
            <person name="Bruemmer F."/>
            <person name="Labrenz M."/>
            <person name="Spormann A.M."/>
            <person name="Op Den Camp H."/>
            <person name="Overmann J."/>
            <person name="Amann R."/>
            <person name="Jetten M.S.M."/>
            <person name="Mascher T."/>
            <person name="Medema M.H."/>
            <person name="Devos D.P."/>
            <person name="Kaster A.-K."/>
            <person name="Ovreas L."/>
            <person name="Rohde M."/>
            <person name="Galperin M.Y."/>
            <person name="Jogler C."/>
        </authorList>
    </citation>
    <scope>NUCLEOTIDE SEQUENCE [LARGE SCALE GENOMIC DNA]</scope>
    <source>
        <strain evidence="5 6">Enr8</strain>
    </source>
</reference>
<feature type="domain" description="SD-repeat containing protein B" evidence="4">
    <location>
        <begin position="515"/>
        <end position="603"/>
    </location>
</feature>
<accession>A0A5C5V4A7</accession>
<name>A0A5C5V4A7_9BACT</name>
<dbReference type="InterPro" id="IPR033764">
    <property type="entry name" value="Sdr_B"/>
</dbReference>
<feature type="domain" description="SD-repeat containing protein B" evidence="4">
    <location>
        <begin position="610"/>
        <end position="688"/>
    </location>
</feature>
<evidence type="ECO:0000313" key="5">
    <source>
        <dbReference type="EMBL" id="TWT33388.1"/>
    </source>
</evidence>
<proteinExistence type="predicted"/>
<sequence>MLRRMFNSLLKGRKRSGPARPALRGSSIETLEDRRVFDADPIQIGATYTEEDASGGDDHGDTFRITFSGGADGTELKRIIIDGDQIGNFGNLPGLSAGDTFFDIAAGGLGADGFFPFKLISADGIDGYTVTVVDGGTRLQIDFEGFHAGEEFVFEIDVDEVIVYDPNNPGNVLIDPIASGAEVQGTQFIADFSAEHYHDTTITTTFVDAYDPLLNASGLNLPSDNATGHRDRTDGAFGNGVQQPLPITISGRVYHDVNLNLNQDAGEVGLSGVTLSLWTKVNGVYVDTGYTTTTNAQGDYEFGANLNLQPGTYQIRETQPSGYFSVGAIPGTVAGNAIGSTLASTKDWLTEVTIVDGGTAAINYDFAEALPASISGYVYHDRDNDGVKEAGEEGIEGVTMTITGVDVDGVTHTFNVTTNSVGYYEATMLPPGIYTVVEAVQPASYIDGIDAAGTVNGSLMGGAVNPGDQILNVLLLGGESGINYNFGEIKPASISGSVHLTDRDGNCYDGVTIITPPIEGVKIELLDDAGNVLATTYTDANGQYSFADLLPGTYQIREYTPDGLIDGGDHVGTVNGASNGANSENDLLSNIVLLSGDDGVKYDFCEHEAATIGGYVYHDRDNDGVKESGEEGIAGVTVILLDGNGVQVGTTTTAADGSYNFTGLSAGDYKIVETQPGAYIDGLDTAGTIGGLIVGAATNPGDNITSIELKWGDDGINFNFGEIKPVSISGYVYHDLDNDGLKEAGEDGIAGVTVQAINSITNETFTVTTNDQGYYEVVGLPPGTYRIIETQPIIYTDGKDAAGTVGGSTRGTATNPGDEIAAIGLVSGDTGINYNFGEILPGSISGKVHLTDKYGDCFSDEAYNSPLEGVIVRLYDAAGNLLEETLTDANGDYTFDGLLPGTYTVVEITPAGLIDGGDHVGKIDGVAVGQRTANDTLSSIIIRSGDHGVNYDFCEHEPAKLSGFVYHDRNNDGVMDPGEEGIGGAIVYLYDSSGALVGTQTTAADGTYMFSNLRADTYRIVEQQPNGFLDGIDAAGTIGGATTGTATNPGDEIKEVTLLWGDEGVNYKFGEVKPGSIGGFVWSDTDDDCLFDADENPISSVTIKLLDAAGNVIATTTTDANGHYLFDNLLPGQYTVVETQPVGYFQGHQMDLNGLADDSVQDTISRINITSGLDLDNHNFCELPPATISGYVYQDGATFTTDDGNLPADALSQRDGTRTPDDTPIAGVMLELRDGITGLPIMGNDPRILGGTYGSGPIRVVTDANGYYQFAGLESGFYSVFQIHPEGYVDGNDVAGTTAGVAFNQGNVVNVGTLMVDPLNDMIALIDLPVGAHSQENNFSELKAQNIPTPLPPVPPAPVGTLPPLVIPVAPPPAQIIPPEALFIVQPLLQGYSGGATGVTWHLSVVNAGLPRSKDQIAFIEPNVWFTAASESILPWEGNEFLQAEWKLQLQSAGDNDAEEILTKVFGMPGARPVSGDFNGDGVTDFGIYYKGHWYIDVNGNGVWDEGDLWAKLGYDGDIPVVGDWDGDGKDDIGIYGKAWPGDPRAVASDPGLPVPNNVSTGISKNLPPKPDEATLGSRVMKLTSTGKVRSDLIDHVFHFGTAGNYPVVGDWDGDGIQTIGIFQDGEWRLDEDGNGRWDDEVDSRVKYGDKGDVPVVGDWNGDGIDEIGIFRDGKWTLDHDNNRYLDETDKVFTLGEAGDHPAVGDWDGDGYDEVGVYHAMSGEARVSEVPGPAKR</sequence>
<comment type="caution">
    <text evidence="5">The sequence shown here is derived from an EMBL/GenBank/DDBJ whole genome shotgun (WGS) entry which is preliminary data.</text>
</comment>
<dbReference type="OrthoDB" id="254354at2"/>
<dbReference type="EMBL" id="SJPF01000003">
    <property type="protein sequence ID" value="TWT33388.1"/>
    <property type="molecule type" value="Genomic_DNA"/>
</dbReference>
<protein>
    <submittedName>
        <fullName evidence="5">Serine-aspartate repeat-containing protein D</fullName>
    </submittedName>
</protein>
<organism evidence="5 6">
    <name type="scientific">Blastopirellula retiformator</name>
    <dbReference type="NCBI Taxonomy" id="2527970"/>
    <lineage>
        <taxon>Bacteria</taxon>
        <taxon>Pseudomonadati</taxon>
        <taxon>Planctomycetota</taxon>
        <taxon>Planctomycetia</taxon>
        <taxon>Pirellulales</taxon>
        <taxon>Pirellulaceae</taxon>
        <taxon>Blastopirellula</taxon>
    </lineage>
</organism>
<dbReference type="PANTHER" id="PTHR23303:SF15">
    <property type="entry name" value="COLOSSIN-A"/>
    <property type="match status" value="1"/>
</dbReference>
<dbReference type="Pfam" id="PF17210">
    <property type="entry name" value="SdrD_B"/>
    <property type="match status" value="8"/>
</dbReference>
<evidence type="ECO:0000256" key="3">
    <source>
        <dbReference type="ARBA" id="ARBA00022729"/>
    </source>
</evidence>
<keyword evidence="3" id="KW-0732">Signal</keyword>
<feature type="domain" description="SD-repeat containing protein B" evidence="4">
    <location>
        <begin position="249"/>
        <end position="328"/>
    </location>
</feature>
<keyword evidence="6" id="KW-1185">Reference proteome</keyword>
<dbReference type="PANTHER" id="PTHR23303">
    <property type="entry name" value="CARBOXYPEPTIDASE REGULATORY REGION-CONTAINING"/>
    <property type="match status" value="1"/>
</dbReference>
<dbReference type="RefSeq" id="WP_146433215.1">
    <property type="nucleotide sequence ID" value="NZ_SJPF01000003.1"/>
</dbReference>
<feature type="domain" description="SD-repeat containing protein B" evidence="4">
    <location>
        <begin position="727"/>
        <end position="804"/>
    </location>
</feature>
<evidence type="ECO:0000259" key="4">
    <source>
        <dbReference type="Pfam" id="PF17210"/>
    </source>
</evidence>
<gene>
    <name evidence="5" type="primary">sdrD</name>
    <name evidence="5" type="ORF">Enr8_32160</name>
</gene>
<feature type="domain" description="SD-repeat containing protein B" evidence="4">
    <location>
        <begin position="373"/>
        <end position="453"/>
    </location>
</feature>
<keyword evidence="2" id="KW-0964">Secreted</keyword>
<dbReference type="GO" id="GO:0005576">
    <property type="term" value="C:extracellular region"/>
    <property type="evidence" value="ECO:0007669"/>
    <property type="project" value="UniProtKB-SubCell"/>
</dbReference>
<feature type="domain" description="SD-repeat containing protein B" evidence="4">
    <location>
        <begin position="852"/>
        <end position="948"/>
    </location>
</feature>
<dbReference type="InterPro" id="IPR013783">
    <property type="entry name" value="Ig-like_fold"/>
</dbReference>
<evidence type="ECO:0000256" key="1">
    <source>
        <dbReference type="ARBA" id="ARBA00004613"/>
    </source>
</evidence>
<dbReference type="InterPro" id="IPR051417">
    <property type="entry name" value="SDr/BOS_complex"/>
</dbReference>
<evidence type="ECO:0000313" key="6">
    <source>
        <dbReference type="Proteomes" id="UP000318878"/>
    </source>
</evidence>
<dbReference type="InterPro" id="IPR028994">
    <property type="entry name" value="Integrin_alpha_N"/>
</dbReference>
<evidence type="ECO:0000256" key="2">
    <source>
        <dbReference type="ARBA" id="ARBA00022525"/>
    </source>
</evidence>
<dbReference type="Gene3D" id="2.60.40.10">
    <property type="entry name" value="Immunoglobulins"/>
    <property type="match status" value="9"/>
</dbReference>
<dbReference type="SUPFAM" id="SSF117074">
    <property type="entry name" value="Hypothetical protein PA1324"/>
    <property type="match status" value="9"/>
</dbReference>